<keyword evidence="3" id="KW-1185">Reference proteome</keyword>
<gene>
    <name evidence="2" type="ORF">U0070_000589</name>
</gene>
<reference evidence="2 3" key="1">
    <citation type="journal article" date="2023" name="bioRxiv">
        <title>Conserved and derived expression patterns and positive selection on dental genes reveal complex evolutionary context of ever-growing rodent molars.</title>
        <authorList>
            <person name="Calamari Z.T."/>
            <person name="Song A."/>
            <person name="Cohen E."/>
            <person name="Akter M."/>
            <person name="Roy R.D."/>
            <person name="Hallikas O."/>
            <person name="Christensen M.M."/>
            <person name="Li P."/>
            <person name="Marangoni P."/>
            <person name="Jernvall J."/>
            <person name="Klein O.D."/>
        </authorList>
    </citation>
    <scope>NUCLEOTIDE SEQUENCE [LARGE SCALE GENOMIC DNA]</scope>
    <source>
        <strain evidence="2">V071</strain>
    </source>
</reference>
<organism evidence="2 3">
    <name type="scientific">Myodes glareolus</name>
    <name type="common">Bank vole</name>
    <name type="synonym">Clethrionomys glareolus</name>
    <dbReference type="NCBI Taxonomy" id="447135"/>
    <lineage>
        <taxon>Eukaryota</taxon>
        <taxon>Metazoa</taxon>
        <taxon>Chordata</taxon>
        <taxon>Craniata</taxon>
        <taxon>Vertebrata</taxon>
        <taxon>Euteleostomi</taxon>
        <taxon>Mammalia</taxon>
        <taxon>Eutheria</taxon>
        <taxon>Euarchontoglires</taxon>
        <taxon>Glires</taxon>
        <taxon>Rodentia</taxon>
        <taxon>Myomorpha</taxon>
        <taxon>Muroidea</taxon>
        <taxon>Cricetidae</taxon>
        <taxon>Arvicolinae</taxon>
        <taxon>Myodes</taxon>
    </lineage>
</organism>
<evidence type="ECO:0000313" key="2">
    <source>
        <dbReference type="EMBL" id="KAK7814273.1"/>
    </source>
</evidence>
<name>A0AAW0IJI3_MYOGA</name>
<comment type="caution">
    <text evidence="2">The sequence shown here is derived from an EMBL/GenBank/DDBJ whole genome shotgun (WGS) entry which is preliminary data.</text>
</comment>
<protein>
    <submittedName>
        <fullName evidence="2">Uncharacterized protein</fullName>
    </submittedName>
</protein>
<evidence type="ECO:0000313" key="3">
    <source>
        <dbReference type="Proteomes" id="UP001488838"/>
    </source>
</evidence>
<dbReference type="EMBL" id="JBBHLL010000125">
    <property type="protein sequence ID" value="KAK7814273.1"/>
    <property type="molecule type" value="Genomic_DNA"/>
</dbReference>
<dbReference type="Proteomes" id="UP001488838">
    <property type="component" value="Unassembled WGS sequence"/>
</dbReference>
<sequence length="74" mass="7869">MVLVGDTSDQEIDKGQVTDHEIHLMSEQSLSLLLVLEMGLHQHDSTTSHSGSRSRSSSPSSSDGSCETSGEKAP</sequence>
<feature type="compositionally biased region" description="Low complexity" evidence="1">
    <location>
        <begin position="47"/>
        <end position="65"/>
    </location>
</feature>
<evidence type="ECO:0000256" key="1">
    <source>
        <dbReference type="SAM" id="MobiDB-lite"/>
    </source>
</evidence>
<dbReference type="AlphaFoldDB" id="A0AAW0IJI3"/>
<proteinExistence type="predicted"/>
<feature type="region of interest" description="Disordered" evidence="1">
    <location>
        <begin position="43"/>
        <end position="74"/>
    </location>
</feature>
<accession>A0AAW0IJI3</accession>